<dbReference type="RefSeq" id="WP_123266674.1">
    <property type="nucleotide sequence ID" value="NZ_RJUG01000004.1"/>
</dbReference>
<dbReference type="GO" id="GO:0009307">
    <property type="term" value="P:DNA restriction-modification system"/>
    <property type="evidence" value="ECO:0007669"/>
    <property type="project" value="UniProtKB-KW"/>
</dbReference>
<dbReference type="Pfam" id="PF01420">
    <property type="entry name" value="Methylase_S"/>
    <property type="match status" value="1"/>
</dbReference>
<evidence type="ECO:0000313" key="6">
    <source>
        <dbReference type="Proteomes" id="UP000270224"/>
    </source>
</evidence>
<reference evidence="6" key="1">
    <citation type="submission" date="2018-11" db="EMBL/GenBank/DDBJ databases">
        <title>Proposal to divide the Flavobacteriaceae and reorganize its genera based on Amino Acid Identity values calculated from whole genome sequences.</title>
        <authorList>
            <person name="Nicholson A.C."/>
            <person name="Gulvik C.A."/>
            <person name="Whitney A.M."/>
            <person name="Humrighouse B.W."/>
            <person name="Bell M."/>
            <person name="Holmens B."/>
            <person name="Steigerwalt A."/>
            <person name="Villarma A."/>
            <person name="Sheth M."/>
            <person name="Batra D."/>
            <person name="Pryor J."/>
            <person name="Bernardet J.-F."/>
            <person name="Hugo C."/>
            <person name="Kampfer P."/>
            <person name="Newman J."/>
            <person name="Mcquiston J.R."/>
        </authorList>
    </citation>
    <scope>NUCLEOTIDE SEQUENCE [LARGE SCALE GENOMIC DNA]</scope>
    <source>
        <strain evidence="6">H3056</strain>
    </source>
</reference>
<protein>
    <submittedName>
        <fullName evidence="5">Restriction endonuclease subunit S</fullName>
    </submittedName>
</protein>
<dbReference type="GO" id="GO:0003677">
    <property type="term" value="F:DNA binding"/>
    <property type="evidence" value="ECO:0007669"/>
    <property type="project" value="UniProtKB-KW"/>
</dbReference>
<keyword evidence="5" id="KW-0540">Nuclease</keyword>
<comment type="caution">
    <text evidence="5">The sequence shown here is derived from an EMBL/GenBank/DDBJ whole genome shotgun (WGS) entry which is preliminary data.</text>
</comment>
<dbReference type="Proteomes" id="UP000270224">
    <property type="component" value="Unassembled WGS sequence"/>
</dbReference>
<dbReference type="InterPro" id="IPR052021">
    <property type="entry name" value="Type-I_RS_S_subunit"/>
</dbReference>
<dbReference type="OrthoDB" id="1002506at2"/>
<evidence type="ECO:0000256" key="2">
    <source>
        <dbReference type="ARBA" id="ARBA00022747"/>
    </source>
</evidence>
<evidence type="ECO:0000259" key="4">
    <source>
        <dbReference type="Pfam" id="PF01420"/>
    </source>
</evidence>
<feature type="domain" description="Type I restriction modification DNA specificity" evidence="4">
    <location>
        <begin position="58"/>
        <end position="170"/>
    </location>
</feature>
<dbReference type="InterPro" id="IPR000055">
    <property type="entry name" value="Restrct_endonuc_typeI_TRD"/>
</dbReference>
<keyword evidence="2" id="KW-0680">Restriction system</keyword>
<dbReference type="PANTHER" id="PTHR30408:SF12">
    <property type="entry name" value="TYPE I RESTRICTION ENZYME MJAVIII SPECIFICITY SUBUNIT"/>
    <property type="match status" value="1"/>
</dbReference>
<name>A0A3N0WTG6_9FLAO</name>
<accession>A0A3N0WTG6</accession>
<evidence type="ECO:0000256" key="1">
    <source>
        <dbReference type="ARBA" id="ARBA00010923"/>
    </source>
</evidence>
<keyword evidence="5" id="KW-0255">Endonuclease</keyword>
<proteinExistence type="inferred from homology"/>
<organism evidence="5 6">
    <name type="scientific">Kaistella daneshvariae</name>
    <dbReference type="NCBI Taxonomy" id="2487074"/>
    <lineage>
        <taxon>Bacteria</taxon>
        <taxon>Pseudomonadati</taxon>
        <taxon>Bacteroidota</taxon>
        <taxon>Flavobacteriia</taxon>
        <taxon>Flavobacteriales</taxon>
        <taxon>Weeksellaceae</taxon>
        <taxon>Chryseobacterium group</taxon>
        <taxon>Kaistella</taxon>
    </lineage>
</organism>
<dbReference type="PANTHER" id="PTHR30408">
    <property type="entry name" value="TYPE-1 RESTRICTION ENZYME ECOKI SPECIFICITY PROTEIN"/>
    <property type="match status" value="1"/>
</dbReference>
<keyword evidence="3" id="KW-0238">DNA-binding</keyword>
<dbReference type="Gene3D" id="3.90.220.20">
    <property type="entry name" value="DNA methylase specificity domains"/>
    <property type="match status" value="1"/>
</dbReference>
<evidence type="ECO:0000313" key="5">
    <source>
        <dbReference type="EMBL" id="ROI08380.1"/>
    </source>
</evidence>
<dbReference type="InterPro" id="IPR044946">
    <property type="entry name" value="Restrct_endonuc_typeI_TRD_sf"/>
</dbReference>
<evidence type="ECO:0000256" key="3">
    <source>
        <dbReference type="ARBA" id="ARBA00023125"/>
    </source>
</evidence>
<keyword evidence="5" id="KW-0378">Hydrolase</keyword>
<dbReference type="GO" id="GO:0004519">
    <property type="term" value="F:endonuclease activity"/>
    <property type="evidence" value="ECO:0007669"/>
    <property type="project" value="UniProtKB-KW"/>
</dbReference>
<dbReference type="EMBL" id="RJUG01000004">
    <property type="protein sequence ID" value="ROI08380.1"/>
    <property type="molecule type" value="Genomic_DNA"/>
</dbReference>
<sequence>MKSKLKEISKIQFGAYERSERDGLTTYLQAKNFTDEGVLLQNIDTFLPEDSKNPRTFLESGDILFAGKGNRFFAAAYDSSWGKTVASSVFYIIRLNTDKIFPQYLSAILNLPQNISYFQQAATGSSILSLRKKELEDFELEIPPLEFQQKIIEFRRLHVLEMALTEEIREQKKILYQSAITKILK</sequence>
<comment type="similarity">
    <text evidence="1">Belongs to the type-I restriction system S methylase family.</text>
</comment>
<dbReference type="AlphaFoldDB" id="A0A3N0WTG6"/>
<dbReference type="SUPFAM" id="SSF116734">
    <property type="entry name" value="DNA methylase specificity domain"/>
    <property type="match status" value="1"/>
</dbReference>
<gene>
    <name evidence="5" type="ORF">EGI11_12200</name>
</gene>